<accession>Q2GRG9</accession>
<dbReference type="eggNOG" id="ENOG502S025">
    <property type="taxonomic scope" value="Eukaryota"/>
</dbReference>
<proteinExistence type="inferred from homology"/>
<evidence type="ECO:0000256" key="4">
    <source>
        <dbReference type="ARBA" id="ARBA00023136"/>
    </source>
</evidence>
<gene>
    <name evidence="9" type="ORF">CHGG_09435</name>
</gene>
<protein>
    <recommendedName>
        <fullName evidence="8">Rhodopsin domain-containing protein</fullName>
    </recommendedName>
</protein>
<dbReference type="InterPro" id="IPR049326">
    <property type="entry name" value="Rhodopsin_dom_fungi"/>
</dbReference>
<evidence type="ECO:0000256" key="6">
    <source>
        <dbReference type="SAM" id="MobiDB-lite"/>
    </source>
</evidence>
<dbReference type="InParanoid" id="Q2GRG9"/>
<dbReference type="Pfam" id="PF20684">
    <property type="entry name" value="Fung_rhodopsin"/>
    <property type="match status" value="1"/>
</dbReference>
<keyword evidence="3 7" id="KW-1133">Transmembrane helix</keyword>
<comment type="subcellular location">
    <subcellularLocation>
        <location evidence="1">Membrane</location>
        <topology evidence="1">Multi-pass membrane protein</topology>
    </subcellularLocation>
</comment>
<dbReference type="GO" id="GO:0016020">
    <property type="term" value="C:membrane"/>
    <property type="evidence" value="ECO:0007669"/>
    <property type="project" value="UniProtKB-SubCell"/>
</dbReference>
<feature type="region of interest" description="Disordered" evidence="6">
    <location>
        <begin position="295"/>
        <end position="347"/>
    </location>
</feature>
<evidence type="ECO:0000256" key="3">
    <source>
        <dbReference type="ARBA" id="ARBA00022989"/>
    </source>
</evidence>
<feature type="compositionally biased region" description="Polar residues" evidence="6">
    <location>
        <begin position="306"/>
        <end position="326"/>
    </location>
</feature>
<keyword evidence="4 7" id="KW-0472">Membrane</keyword>
<evidence type="ECO:0000256" key="7">
    <source>
        <dbReference type="SAM" id="Phobius"/>
    </source>
</evidence>
<evidence type="ECO:0000256" key="5">
    <source>
        <dbReference type="ARBA" id="ARBA00038359"/>
    </source>
</evidence>
<dbReference type="AlphaFoldDB" id="Q2GRG9"/>
<feature type="transmembrane region" description="Helical" evidence="7">
    <location>
        <begin position="25"/>
        <end position="46"/>
    </location>
</feature>
<evidence type="ECO:0000256" key="2">
    <source>
        <dbReference type="ARBA" id="ARBA00022692"/>
    </source>
</evidence>
<dbReference type="PANTHER" id="PTHR33048:SF47">
    <property type="entry name" value="INTEGRAL MEMBRANE PROTEIN-RELATED"/>
    <property type="match status" value="1"/>
</dbReference>
<dbReference type="InterPro" id="IPR052337">
    <property type="entry name" value="SAT4-like"/>
</dbReference>
<dbReference type="VEuPathDB" id="FungiDB:CHGG_09435"/>
<evidence type="ECO:0000313" key="9">
    <source>
        <dbReference type="EMBL" id="EAQ85421.1"/>
    </source>
</evidence>
<evidence type="ECO:0000259" key="8">
    <source>
        <dbReference type="Pfam" id="PF20684"/>
    </source>
</evidence>
<keyword evidence="10" id="KW-1185">Reference proteome</keyword>
<dbReference type="RefSeq" id="XP_001227362.1">
    <property type="nucleotide sequence ID" value="XM_001227361.1"/>
</dbReference>
<comment type="similarity">
    <text evidence="5">Belongs to the SAT4 family.</text>
</comment>
<dbReference type="Proteomes" id="UP000001056">
    <property type="component" value="Unassembled WGS sequence"/>
</dbReference>
<dbReference type="OMA" id="KEPARCI"/>
<dbReference type="HOGENOM" id="CLU_028200_0_2_1"/>
<organism evidence="9 10">
    <name type="scientific">Chaetomium globosum (strain ATCC 6205 / CBS 148.51 / DSM 1962 / NBRC 6347 / NRRL 1970)</name>
    <name type="common">Soil fungus</name>
    <dbReference type="NCBI Taxonomy" id="306901"/>
    <lineage>
        <taxon>Eukaryota</taxon>
        <taxon>Fungi</taxon>
        <taxon>Dikarya</taxon>
        <taxon>Ascomycota</taxon>
        <taxon>Pezizomycotina</taxon>
        <taxon>Sordariomycetes</taxon>
        <taxon>Sordariomycetidae</taxon>
        <taxon>Sordariales</taxon>
        <taxon>Chaetomiaceae</taxon>
        <taxon>Chaetomium</taxon>
    </lineage>
</organism>
<dbReference type="PANTHER" id="PTHR33048">
    <property type="entry name" value="PTH11-LIKE INTEGRAL MEMBRANE PROTEIN (AFU_ORTHOLOGUE AFUA_5G11245)"/>
    <property type="match status" value="1"/>
</dbReference>
<dbReference type="OrthoDB" id="3648173at2759"/>
<dbReference type="GeneID" id="4395064"/>
<feature type="transmembrane region" description="Helical" evidence="7">
    <location>
        <begin position="101"/>
        <end position="123"/>
    </location>
</feature>
<feature type="transmembrane region" description="Helical" evidence="7">
    <location>
        <begin position="66"/>
        <end position="89"/>
    </location>
</feature>
<feature type="transmembrane region" description="Helical" evidence="7">
    <location>
        <begin position="143"/>
        <end position="168"/>
    </location>
</feature>
<dbReference type="EMBL" id="CH408034">
    <property type="protein sequence ID" value="EAQ85421.1"/>
    <property type="molecule type" value="Genomic_DNA"/>
</dbReference>
<feature type="domain" description="Rhodopsin" evidence="8">
    <location>
        <begin position="50"/>
        <end position="243"/>
    </location>
</feature>
<keyword evidence="2 7" id="KW-0812">Transmembrane</keyword>
<reference evidence="10" key="1">
    <citation type="journal article" date="2015" name="Genome Announc.">
        <title>Draft genome sequence of the cellulolytic fungus Chaetomium globosum.</title>
        <authorList>
            <person name="Cuomo C.A."/>
            <person name="Untereiner W.A."/>
            <person name="Ma L.-J."/>
            <person name="Grabherr M."/>
            <person name="Birren B.W."/>
        </authorList>
    </citation>
    <scope>NUCLEOTIDE SEQUENCE [LARGE SCALE GENOMIC DNA]</scope>
    <source>
        <strain evidence="10">ATCC 6205 / CBS 148.51 / DSM 1962 / NBRC 6347 / NRRL 1970</strain>
    </source>
</reference>
<evidence type="ECO:0000313" key="10">
    <source>
        <dbReference type="Proteomes" id="UP000001056"/>
    </source>
</evidence>
<feature type="transmembrane region" description="Helical" evidence="7">
    <location>
        <begin position="180"/>
        <end position="200"/>
    </location>
</feature>
<evidence type="ECO:0000256" key="1">
    <source>
        <dbReference type="ARBA" id="ARBA00004141"/>
    </source>
</evidence>
<sequence>MASSSADPAAGIPPTAGEIERSNSILISAIVLTTTSIVAVGLRFYVRVRMLRSVKSEDWCMLVSLWSYFGTMCYNLTLCITKVSILLLYLRVLTHDYIRKVSWGALGFVVLYNVWGFAMYLTICIPLEKMWNADLQGYCHPFEVWWALTYLHIITDFMIFLIPIPVVVTMRIPVRQKAGLLAVFTLGLFLCIISIVRAVWLNQVLYVKDATWHLVTIANWSTAEVNIAIICGCIPTLKPLLSKIFSPLMDHILPYHHQSLEDDPDSTRPRTIGSMPLHAFRFGRASKGLDISAATVGQTSRERGTVTDTDVESNQSKLRNMDSQAELNPRRGDYDEPSTARSEQTRD</sequence>
<name>Q2GRG9_CHAGB</name>